<dbReference type="GO" id="GO:0005886">
    <property type="term" value="C:plasma membrane"/>
    <property type="evidence" value="ECO:0007669"/>
    <property type="project" value="TreeGrafter"/>
</dbReference>
<feature type="transmembrane region" description="Helical" evidence="4">
    <location>
        <begin position="7"/>
        <end position="28"/>
    </location>
</feature>
<sequence>MTGHAKANIRILFALTLVHFTGDFYSSFTNPLFPLFVEKMGLSLTQIGVIAGVNRFLAFIIQPMAGYYSDRYQTRLFIMVGLLLPVVFIPISGIAVGFWTLLAAVALGSVGSSMFHPSVTGMVPLYAGRNAGFSMSIFNTGGTLAFGVGPLFITWYAARYGLSALPATMVFGLAALVYLYFTVPSPESEGMRHLGFIGAVRESLGGAWKSIILIWAVMFLRALVGQSFMTFMPVLYVQKGFSIVSAGMIFSLFTIAGTAGGLLAGHISDRIGFKPVFLFTHAVMAPILFLFLKLEGGWVYLGAILAGAAVLASLPIGVVMAQTLAPKGRSMVASLMMGFAFGLGGMLSPLVGKLADLTSIQSVLTGITVIPLVTLPIIACFPSAGSR</sequence>
<comment type="caution">
    <text evidence="6">The sequence shown here is derived from an EMBL/GenBank/DDBJ whole genome shotgun (WGS) entry which is preliminary data.</text>
</comment>
<dbReference type="EMBL" id="ATHJ01000058">
    <property type="protein sequence ID" value="EPR43068.1"/>
    <property type="molecule type" value="Genomic_DNA"/>
</dbReference>
<evidence type="ECO:0000256" key="3">
    <source>
        <dbReference type="ARBA" id="ARBA00023136"/>
    </source>
</evidence>
<dbReference type="PROSITE" id="PS50850">
    <property type="entry name" value="MFS"/>
    <property type="match status" value="1"/>
</dbReference>
<dbReference type="Gene3D" id="1.20.1250.20">
    <property type="entry name" value="MFS general substrate transporter like domains"/>
    <property type="match status" value="2"/>
</dbReference>
<evidence type="ECO:0000259" key="5">
    <source>
        <dbReference type="PROSITE" id="PS50850"/>
    </source>
</evidence>
<dbReference type="RefSeq" id="WP_020875736.1">
    <property type="nucleotide sequence ID" value="NZ_ATHJ01000058.1"/>
</dbReference>
<feature type="transmembrane region" description="Helical" evidence="4">
    <location>
        <begin position="76"/>
        <end position="99"/>
    </location>
</feature>
<dbReference type="InterPro" id="IPR020846">
    <property type="entry name" value="MFS_dom"/>
</dbReference>
<feature type="transmembrane region" description="Helical" evidence="4">
    <location>
        <begin position="137"/>
        <end position="158"/>
    </location>
</feature>
<keyword evidence="2 4" id="KW-1133">Transmembrane helix</keyword>
<feature type="transmembrane region" description="Helical" evidence="4">
    <location>
        <begin position="332"/>
        <end position="351"/>
    </location>
</feature>
<dbReference type="Pfam" id="PF07690">
    <property type="entry name" value="MFS_1"/>
    <property type="match status" value="1"/>
</dbReference>
<keyword evidence="7" id="KW-1185">Reference proteome</keyword>
<dbReference type="SUPFAM" id="SSF103473">
    <property type="entry name" value="MFS general substrate transporter"/>
    <property type="match status" value="1"/>
</dbReference>
<protein>
    <submittedName>
        <fullName evidence="6">Major facilitator superfamily MFS_1</fullName>
    </submittedName>
</protein>
<dbReference type="GO" id="GO:0022857">
    <property type="term" value="F:transmembrane transporter activity"/>
    <property type="evidence" value="ECO:0007669"/>
    <property type="project" value="InterPro"/>
</dbReference>
<feature type="transmembrane region" description="Helical" evidence="4">
    <location>
        <begin position="243"/>
        <end position="264"/>
    </location>
</feature>
<evidence type="ECO:0000256" key="1">
    <source>
        <dbReference type="ARBA" id="ARBA00022692"/>
    </source>
</evidence>
<dbReference type="PANTHER" id="PTHR43129">
    <property type="entry name" value="FOSMIDOMYCIN RESISTANCE PROTEIN"/>
    <property type="match status" value="1"/>
</dbReference>
<evidence type="ECO:0000313" key="7">
    <source>
        <dbReference type="Proteomes" id="UP000014977"/>
    </source>
</evidence>
<reference evidence="6 7" key="1">
    <citation type="journal article" date="2013" name="Genome Announc.">
        <title>Draft genome sequences for three mercury-methylating, sulfate-reducing bacteria.</title>
        <authorList>
            <person name="Brown S.D."/>
            <person name="Hurt R.A.Jr."/>
            <person name="Gilmour C.C."/>
            <person name="Elias D.A."/>
        </authorList>
    </citation>
    <scope>NUCLEOTIDE SEQUENCE [LARGE SCALE GENOMIC DNA]</scope>
    <source>
        <strain evidence="6 7">DSM 2059</strain>
    </source>
</reference>
<dbReference type="OrthoDB" id="9770492at2"/>
<dbReference type="InterPro" id="IPR011701">
    <property type="entry name" value="MFS"/>
</dbReference>
<feature type="transmembrane region" description="Helical" evidence="4">
    <location>
        <begin position="276"/>
        <end position="292"/>
    </location>
</feature>
<evidence type="ECO:0000256" key="4">
    <source>
        <dbReference type="SAM" id="Phobius"/>
    </source>
</evidence>
<evidence type="ECO:0000313" key="6">
    <source>
        <dbReference type="EMBL" id="EPR43068.1"/>
    </source>
</evidence>
<evidence type="ECO:0000256" key="2">
    <source>
        <dbReference type="ARBA" id="ARBA00022989"/>
    </source>
</evidence>
<feature type="transmembrane region" description="Helical" evidence="4">
    <location>
        <begin position="164"/>
        <end position="183"/>
    </location>
</feature>
<dbReference type="AlphaFoldDB" id="S7VF10"/>
<feature type="domain" description="Major facilitator superfamily (MFS) profile" evidence="5">
    <location>
        <begin position="11"/>
        <end position="387"/>
    </location>
</feature>
<dbReference type="PANTHER" id="PTHR43129:SF1">
    <property type="entry name" value="FOSMIDOMYCIN RESISTANCE PROTEIN"/>
    <property type="match status" value="1"/>
</dbReference>
<dbReference type="InterPro" id="IPR036259">
    <property type="entry name" value="MFS_trans_sf"/>
</dbReference>
<dbReference type="STRING" id="897.B2D07_18135"/>
<keyword evidence="3 4" id="KW-0472">Membrane</keyword>
<dbReference type="Proteomes" id="UP000014977">
    <property type="component" value="Unassembled WGS sequence"/>
</dbReference>
<feature type="transmembrane region" description="Helical" evidence="4">
    <location>
        <begin position="363"/>
        <end position="384"/>
    </location>
</feature>
<feature type="transmembrane region" description="Helical" evidence="4">
    <location>
        <begin position="298"/>
        <end position="320"/>
    </location>
</feature>
<gene>
    <name evidence="6" type="ORF">dsmv_1389</name>
</gene>
<accession>S7VF10</accession>
<organism evidence="6 7">
    <name type="scientific">Desulfococcus multivorans DSM 2059</name>
    <dbReference type="NCBI Taxonomy" id="1121405"/>
    <lineage>
        <taxon>Bacteria</taxon>
        <taxon>Pseudomonadati</taxon>
        <taxon>Thermodesulfobacteriota</taxon>
        <taxon>Desulfobacteria</taxon>
        <taxon>Desulfobacterales</taxon>
        <taxon>Desulfococcaceae</taxon>
        <taxon>Desulfococcus</taxon>
    </lineage>
</organism>
<feature type="transmembrane region" description="Helical" evidence="4">
    <location>
        <begin position="40"/>
        <end position="64"/>
    </location>
</feature>
<dbReference type="CDD" id="cd17478">
    <property type="entry name" value="MFS_FsR"/>
    <property type="match status" value="1"/>
</dbReference>
<proteinExistence type="predicted"/>
<name>S7VF10_DESML</name>
<dbReference type="eggNOG" id="COG2814">
    <property type="taxonomic scope" value="Bacteria"/>
</dbReference>
<keyword evidence="1 4" id="KW-0812">Transmembrane</keyword>